<dbReference type="PANTHER" id="PTHR31296">
    <property type="entry name" value="UPF0565 PROTEIN C2ORF69"/>
    <property type="match status" value="1"/>
</dbReference>
<reference evidence="1" key="1">
    <citation type="journal article" date="2021" name="Nat. Commun.">
        <title>Genomic analyses provide insights into spinach domestication and the genetic basis of agronomic traits.</title>
        <authorList>
            <person name="Cai X."/>
            <person name="Sun X."/>
            <person name="Xu C."/>
            <person name="Sun H."/>
            <person name="Wang X."/>
            <person name="Ge C."/>
            <person name="Zhang Z."/>
            <person name="Wang Q."/>
            <person name="Fei Z."/>
            <person name="Jiao C."/>
            <person name="Wang Q."/>
        </authorList>
    </citation>
    <scope>NUCLEOTIDE SEQUENCE [LARGE SCALE GENOMIC DNA]</scope>
    <source>
        <strain evidence="1">cv. Varoflay</strain>
    </source>
</reference>
<protein>
    <recommendedName>
        <fullName evidence="6">DUF676 domain-containing protein</fullName>
    </recommendedName>
</protein>
<name>A0A9R0JEQ9_SPIOL</name>
<evidence type="ECO:0000313" key="2">
    <source>
        <dbReference type="RefSeq" id="XP_021865159.2"/>
    </source>
</evidence>
<dbReference type="RefSeq" id="XP_021865160.2">
    <property type="nucleotide sequence ID" value="XM_022009468.2"/>
</dbReference>
<dbReference type="GeneID" id="110803923"/>
<evidence type="ECO:0000313" key="1">
    <source>
        <dbReference type="Proteomes" id="UP000813463"/>
    </source>
</evidence>
<dbReference type="Proteomes" id="UP000813463">
    <property type="component" value="Chromosome 2"/>
</dbReference>
<dbReference type="RefSeq" id="XP_021865163.2">
    <property type="nucleotide sequence ID" value="XM_022009471.2"/>
</dbReference>
<keyword evidence="1" id="KW-1185">Reference proteome</keyword>
<gene>
    <name evidence="2 3 4 5" type="primary">LOC110803923</name>
</gene>
<accession>A0A9R0JEQ9</accession>
<dbReference type="Pfam" id="PF10561">
    <property type="entry name" value="C2orf69"/>
    <property type="match status" value="1"/>
</dbReference>
<sequence length="319" mass="35822">MDRWTGILKVPVCPKGTAICRIAASLCISPSKALLVPTANAIFFNGDRVEGTDNPVIERLSDIQNIADVLVSKFGASINAWVIEASIFNCPFAVYKEYFQSLNQWGEPQSYRPDGYPASTSVIALLANFLKERAKNIAHKEPQLSADHTPSCRPNTIILGFSKGGIILNQLVSELGFSDIKCMEDPPQLTGFTKITGNHIVPVSRESFFDSITEVHYVDVGLNSFGACLTDDVVIQRVAERLIDKDKSLRFVLHGTPRQWNDTRRPWIREEKDTFRQILNSGRQKSKGKLQVCEKTYFTELFPDLQMHFEIIEKLQVVS</sequence>
<dbReference type="InterPro" id="IPR018881">
    <property type="entry name" value="C2orf69_mit"/>
</dbReference>
<evidence type="ECO:0000313" key="3">
    <source>
        <dbReference type="RefSeq" id="XP_021865160.2"/>
    </source>
</evidence>
<evidence type="ECO:0000313" key="5">
    <source>
        <dbReference type="RefSeq" id="XP_021865163.2"/>
    </source>
</evidence>
<dbReference type="RefSeq" id="XP_021865162.2">
    <property type="nucleotide sequence ID" value="XM_022009470.2"/>
</dbReference>
<proteinExistence type="predicted"/>
<organism evidence="1 3">
    <name type="scientific">Spinacia oleracea</name>
    <name type="common">Spinach</name>
    <dbReference type="NCBI Taxonomy" id="3562"/>
    <lineage>
        <taxon>Eukaryota</taxon>
        <taxon>Viridiplantae</taxon>
        <taxon>Streptophyta</taxon>
        <taxon>Embryophyta</taxon>
        <taxon>Tracheophyta</taxon>
        <taxon>Spermatophyta</taxon>
        <taxon>Magnoliopsida</taxon>
        <taxon>eudicotyledons</taxon>
        <taxon>Gunneridae</taxon>
        <taxon>Pentapetalae</taxon>
        <taxon>Caryophyllales</taxon>
        <taxon>Chenopodiaceae</taxon>
        <taxon>Chenopodioideae</taxon>
        <taxon>Anserineae</taxon>
        <taxon>Spinacia</taxon>
    </lineage>
</organism>
<dbReference type="KEGG" id="soe:110803923"/>
<dbReference type="RefSeq" id="XP_021865159.2">
    <property type="nucleotide sequence ID" value="XM_022009467.2"/>
</dbReference>
<dbReference type="GO" id="GO:0005739">
    <property type="term" value="C:mitochondrion"/>
    <property type="evidence" value="ECO:0000318"/>
    <property type="project" value="GO_Central"/>
</dbReference>
<evidence type="ECO:0008006" key="6">
    <source>
        <dbReference type="Google" id="ProtNLM"/>
    </source>
</evidence>
<reference evidence="2 3" key="2">
    <citation type="submission" date="2025-05" db="UniProtKB">
        <authorList>
            <consortium name="RefSeq"/>
        </authorList>
    </citation>
    <scope>IDENTIFICATION</scope>
    <source>
        <tissue evidence="2 3">Leaf</tissue>
    </source>
</reference>
<evidence type="ECO:0000313" key="4">
    <source>
        <dbReference type="RefSeq" id="XP_021865162.2"/>
    </source>
</evidence>
<dbReference type="PANTHER" id="PTHR31296:SF1">
    <property type="entry name" value="MITOCHONDRIAL PROTEIN C2ORF69"/>
    <property type="match status" value="1"/>
</dbReference>
<dbReference type="AlphaFoldDB" id="A0A9R0JEQ9"/>